<dbReference type="InterPro" id="IPR036388">
    <property type="entry name" value="WH-like_DNA-bd_sf"/>
</dbReference>
<dbReference type="OrthoDB" id="9781630at2"/>
<organism evidence="6 7">
    <name type="scientific">Oceanobacillus piezotolerans</name>
    <dbReference type="NCBI Taxonomy" id="2448030"/>
    <lineage>
        <taxon>Bacteria</taxon>
        <taxon>Bacillati</taxon>
        <taxon>Bacillota</taxon>
        <taxon>Bacilli</taxon>
        <taxon>Bacillales</taxon>
        <taxon>Bacillaceae</taxon>
        <taxon>Oceanobacillus</taxon>
    </lineage>
</organism>
<dbReference type="PROSITE" id="PS50949">
    <property type="entry name" value="HTH_GNTR"/>
    <property type="match status" value="1"/>
</dbReference>
<reference evidence="6 7" key="1">
    <citation type="submission" date="2018-10" db="EMBL/GenBank/DDBJ databases">
        <title>Oceanobacillus sp. YLB-02 draft genome.</title>
        <authorList>
            <person name="Yu L."/>
        </authorList>
    </citation>
    <scope>NUCLEOTIDE SEQUENCE [LARGE SCALE GENOMIC DNA]</scope>
    <source>
        <strain evidence="6 7">YLB-02</strain>
    </source>
</reference>
<dbReference type="Gene3D" id="1.20.120.530">
    <property type="entry name" value="GntR ligand-binding domain-like"/>
    <property type="match status" value="1"/>
</dbReference>
<evidence type="ECO:0000256" key="1">
    <source>
        <dbReference type="ARBA" id="ARBA00023015"/>
    </source>
</evidence>
<protein>
    <submittedName>
        <fullName evidence="6">GntR family transcriptional regulator</fullName>
    </submittedName>
</protein>
<keyword evidence="3" id="KW-0804">Transcription</keyword>
<keyword evidence="7" id="KW-1185">Reference proteome</keyword>
<dbReference type="InterPro" id="IPR008920">
    <property type="entry name" value="TF_FadR/GntR_C"/>
</dbReference>
<dbReference type="PANTHER" id="PTHR43537:SF24">
    <property type="entry name" value="GLUCONATE OPERON TRANSCRIPTIONAL REPRESSOR"/>
    <property type="match status" value="1"/>
</dbReference>
<feature type="domain" description="HTH gntR-type" evidence="5">
    <location>
        <begin position="7"/>
        <end position="74"/>
    </location>
</feature>
<dbReference type="AlphaFoldDB" id="A0A498DDT6"/>
<feature type="coiled-coil region" evidence="4">
    <location>
        <begin position="97"/>
        <end position="124"/>
    </location>
</feature>
<dbReference type="SUPFAM" id="SSF46785">
    <property type="entry name" value="Winged helix' DNA-binding domain"/>
    <property type="match status" value="1"/>
</dbReference>
<evidence type="ECO:0000256" key="2">
    <source>
        <dbReference type="ARBA" id="ARBA00023125"/>
    </source>
</evidence>
<evidence type="ECO:0000313" key="6">
    <source>
        <dbReference type="EMBL" id="RLL41137.1"/>
    </source>
</evidence>
<dbReference type="Proteomes" id="UP000270219">
    <property type="component" value="Unassembled WGS sequence"/>
</dbReference>
<keyword evidence="2" id="KW-0238">DNA-binding</keyword>
<evidence type="ECO:0000313" key="7">
    <source>
        <dbReference type="Proteomes" id="UP000270219"/>
    </source>
</evidence>
<dbReference type="CDD" id="cd07377">
    <property type="entry name" value="WHTH_GntR"/>
    <property type="match status" value="1"/>
</dbReference>
<dbReference type="RefSeq" id="WP_121524799.1">
    <property type="nucleotide sequence ID" value="NZ_RCHR01000009.1"/>
</dbReference>
<dbReference type="GO" id="GO:0003700">
    <property type="term" value="F:DNA-binding transcription factor activity"/>
    <property type="evidence" value="ECO:0007669"/>
    <property type="project" value="InterPro"/>
</dbReference>
<accession>A0A498DDT6</accession>
<dbReference type="PRINTS" id="PR00035">
    <property type="entry name" value="HTHGNTR"/>
</dbReference>
<dbReference type="InterPro" id="IPR011711">
    <property type="entry name" value="GntR_C"/>
</dbReference>
<dbReference type="SUPFAM" id="SSF48008">
    <property type="entry name" value="GntR ligand-binding domain-like"/>
    <property type="match status" value="1"/>
</dbReference>
<dbReference type="Pfam" id="PF07729">
    <property type="entry name" value="FCD"/>
    <property type="match status" value="1"/>
</dbReference>
<comment type="caution">
    <text evidence="6">The sequence shown here is derived from an EMBL/GenBank/DDBJ whole genome shotgun (WGS) entry which is preliminary data.</text>
</comment>
<dbReference type="SMART" id="SM00345">
    <property type="entry name" value="HTH_GNTR"/>
    <property type="match status" value="1"/>
</dbReference>
<sequence length="213" mass="25102">MLNVMPKPLKSQAVESIRNAIIQGVLKNDEMITEKLVKEKFGISRTPFREAIQLLEAQGWVYTVPYTGTYVKPITMTDIDEVFEMRSIIESSIVRFLQERKISIDELKLVMKNMEDRMEDFSDYEFMQEDQAFHYKLYELTNNKRLISVYNQVSDMMLRIGVNVLYKKERRLEVIKEHNDIVKGLENGTGDKEIITHLEKTKKTFISVYENMK</sequence>
<name>A0A498DDT6_9BACI</name>
<evidence type="ECO:0000256" key="3">
    <source>
        <dbReference type="ARBA" id="ARBA00023163"/>
    </source>
</evidence>
<dbReference type="PANTHER" id="PTHR43537">
    <property type="entry name" value="TRANSCRIPTIONAL REGULATOR, GNTR FAMILY"/>
    <property type="match status" value="1"/>
</dbReference>
<dbReference type="Pfam" id="PF00392">
    <property type="entry name" value="GntR"/>
    <property type="match status" value="1"/>
</dbReference>
<dbReference type="GO" id="GO:0003677">
    <property type="term" value="F:DNA binding"/>
    <property type="evidence" value="ECO:0007669"/>
    <property type="project" value="UniProtKB-KW"/>
</dbReference>
<evidence type="ECO:0000256" key="4">
    <source>
        <dbReference type="SAM" id="Coils"/>
    </source>
</evidence>
<dbReference type="InterPro" id="IPR036390">
    <property type="entry name" value="WH_DNA-bd_sf"/>
</dbReference>
<evidence type="ECO:0000259" key="5">
    <source>
        <dbReference type="PROSITE" id="PS50949"/>
    </source>
</evidence>
<dbReference type="Gene3D" id="1.10.10.10">
    <property type="entry name" value="Winged helix-like DNA-binding domain superfamily/Winged helix DNA-binding domain"/>
    <property type="match status" value="1"/>
</dbReference>
<keyword evidence="4" id="KW-0175">Coiled coil</keyword>
<proteinExistence type="predicted"/>
<gene>
    <name evidence="6" type="ORF">D8M04_18010</name>
</gene>
<dbReference type="InterPro" id="IPR000524">
    <property type="entry name" value="Tscrpt_reg_HTH_GntR"/>
</dbReference>
<dbReference type="EMBL" id="RCHR01000009">
    <property type="protein sequence ID" value="RLL41137.1"/>
    <property type="molecule type" value="Genomic_DNA"/>
</dbReference>
<keyword evidence="1" id="KW-0805">Transcription regulation</keyword>